<gene>
    <name evidence="1" type="ORF">L1987_61053</name>
</gene>
<accession>A0ACB9DA33</accession>
<evidence type="ECO:0000313" key="1">
    <source>
        <dbReference type="EMBL" id="KAI3743346.1"/>
    </source>
</evidence>
<comment type="caution">
    <text evidence="1">The sequence shown here is derived from an EMBL/GenBank/DDBJ whole genome shotgun (WGS) entry which is preliminary data.</text>
</comment>
<sequence length="633" mass="72701">MNGVINISECRDDQEVKFAAHSFTNEALSWWRSIERIKSSTEMKKMKWDDMKKLLITKFCPQNEIDRVEREFLGLCADSMTHRQYTSKYQELAQLRVRVHVKANAPTSFESVVSLAGIVYDDFESADALPTEKKVTNVVKRPAKEWAGPETKNLRIEDGTDCAKCGRKHSGECRMGLNICYRCRKMGHYSRECLGAPSCYNCGIPGHLAKDCRKPKVAGTEKGKEAEKSKARTRAYPLTQKEARGDLDVASGTFILDYTFVSVLFDSGVSKSFIPSSMCRRMKCKVTKVEQAFNVETAVGKTRVVNESVDNCTIKIHGHRFSVRLYVMTLGGFDIVLGMDWLAANEARIVCRRKIVQLKAPDGSEVLVYGDRDGSLTNVISMIKAEKYIGRRCEAYLAYVIDNDLKVKELKDVPLLEELLDRGFIRPSISPWGAPVLFVKKKDGAMRMCIDYRELNKRTVKNKYPLPRIDDLFDQLKGARWFSKIDLRSGYHQLKVREEDIPKTAFRTRYGHYKFRVMSFGLTNTPAAFMSMMNQVCRPMLDSCLCAKDWRHYLYGVKCTIYSDHKSLNHFFEQKDLNMRQRRWLELLKDYDCEILYHPGKANVVDDDLSRKETHSPIRVKAYQLVITPDFMA</sequence>
<dbReference type="Proteomes" id="UP001056120">
    <property type="component" value="Linkage Group LG20"/>
</dbReference>
<name>A0ACB9DA33_9ASTR</name>
<keyword evidence="2" id="KW-1185">Reference proteome</keyword>
<dbReference type="EMBL" id="CM042037">
    <property type="protein sequence ID" value="KAI3743346.1"/>
    <property type="molecule type" value="Genomic_DNA"/>
</dbReference>
<reference evidence="1 2" key="2">
    <citation type="journal article" date="2022" name="Mol. Ecol. Resour.">
        <title>The genomes of chicory, endive, great burdock and yacon provide insights into Asteraceae paleo-polyploidization history and plant inulin production.</title>
        <authorList>
            <person name="Fan W."/>
            <person name="Wang S."/>
            <person name="Wang H."/>
            <person name="Wang A."/>
            <person name="Jiang F."/>
            <person name="Liu H."/>
            <person name="Zhao H."/>
            <person name="Xu D."/>
            <person name="Zhang Y."/>
        </authorList>
    </citation>
    <scope>NUCLEOTIDE SEQUENCE [LARGE SCALE GENOMIC DNA]</scope>
    <source>
        <strain evidence="2">cv. Yunnan</strain>
        <tissue evidence="1">Leaves</tissue>
    </source>
</reference>
<proteinExistence type="predicted"/>
<organism evidence="1 2">
    <name type="scientific">Smallanthus sonchifolius</name>
    <dbReference type="NCBI Taxonomy" id="185202"/>
    <lineage>
        <taxon>Eukaryota</taxon>
        <taxon>Viridiplantae</taxon>
        <taxon>Streptophyta</taxon>
        <taxon>Embryophyta</taxon>
        <taxon>Tracheophyta</taxon>
        <taxon>Spermatophyta</taxon>
        <taxon>Magnoliopsida</taxon>
        <taxon>eudicotyledons</taxon>
        <taxon>Gunneridae</taxon>
        <taxon>Pentapetalae</taxon>
        <taxon>asterids</taxon>
        <taxon>campanulids</taxon>
        <taxon>Asterales</taxon>
        <taxon>Asteraceae</taxon>
        <taxon>Asteroideae</taxon>
        <taxon>Heliantheae alliance</taxon>
        <taxon>Millerieae</taxon>
        <taxon>Smallanthus</taxon>
    </lineage>
</organism>
<protein>
    <submittedName>
        <fullName evidence="1">Uncharacterized protein</fullName>
    </submittedName>
</protein>
<reference evidence="2" key="1">
    <citation type="journal article" date="2022" name="Mol. Ecol. Resour.">
        <title>The genomes of chicory, endive, great burdock and yacon provide insights into Asteraceae palaeo-polyploidization history and plant inulin production.</title>
        <authorList>
            <person name="Fan W."/>
            <person name="Wang S."/>
            <person name="Wang H."/>
            <person name="Wang A."/>
            <person name="Jiang F."/>
            <person name="Liu H."/>
            <person name="Zhao H."/>
            <person name="Xu D."/>
            <person name="Zhang Y."/>
        </authorList>
    </citation>
    <scope>NUCLEOTIDE SEQUENCE [LARGE SCALE GENOMIC DNA]</scope>
    <source>
        <strain evidence="2">cv. Yunnan</strain>
    </source>
</reference>
<evidence type="ECO:0000313" key="2">
    <source>
        <dbReference type="Proteomes" id="UP001056120"/>
    </source>
</evidence>